<evidence type="ECO:0000256" key="4">
    <source>
        <dbReference type="PROSITE-ProRule" id="PRU00266"/>
    </source>
</evidence>
<evidence type="ECO:0000256" key="1">
    <source>
        <dbReference type="ARBA" id="ARBA00022737"/>
    </source>
</evidence>
<dbReference type="SMART" id="SM00358">
    <property type="entry name" value="DSRM"/>
    <property type="match status" value="2"/>
</dbReference>
<feature type="region of interest" description="Disordered" evidence="5">
    <location>
        <begin position="217"/>
        <end position="251"/>
    </location>
</feature>
<keyword evidence="8" id="KW-1185">Reference proteome</keyword>
<organism evidence="7 8">
    <name type="scientific">Zostera marina</name>
    <name type="common">Eelgrass</name>
    <dbReference type="NCBI Taxonomy" id="29655"/>
    <lineage>
        <taxon>Eukaryota</taxon>
        <taxon>Viridiplantae</taxon>
        <taxon>Streptophyta</taxon>
        <taxon>Embryophyta</taxon>
        <taxon>Tracheophyta</taxon>
        <taxon>Spermatophyta</taxon>
        <taxon>Magnoliopsida</taxon>
        <taxon>Liliopsida</taxon>
        <taxon>Zosteraceae</taxon>
        <taxon>Zostera</taxon>
    </lineage>
</organism>
<feature type="domain" description="DRBM" evidence="6">
    <location>
        <begin position="1"/>
        <end position="70"/>
    </location>
</feature>
<evidence type="ECO:0000259" key="6">
    <source>
        <dbReference type="PROSITE" id="PS50137"/>
    </source>
</evidence>
<feature type="compositionally biased region" description="Low complexity" evidence="5">
    <location>
        <begin position="224"/>
        <end position="234"/>
    </location>
</feature>
<dbReference type="PANTHER" id="PTHR46031">
    <property type="match status" value="1"/>
</dbReference>
<dbReference type="OMA" id="KMAMANT"/>
<dbReference type="GO" id="GO:0003725">
    <property type="term" value="F:double-stranded RNA binding"/>
    <property type="evidence" value="ECO:0007669"/>
    <property type="project" value="InterPro"/>
</dbReference>
<dbReference type="Pfam" id="PF00035">
    <property type="entry name" value="dsrm"/>
    <property type="match status" value="2"/>
</dbReference>
<dbReference type="AlphaFoldDB" id="A0A0K9PG57"/>
<dbReference type="PANTHER" id="PTHR46031:SF26">
    <property type="entry name" value="DOUBLE-STRANDED RNA-BINDING PROTEIN 2"/>
    <property type="match status" value="1"/>
</dbReference>
<dbReference type="STRING" id="29655.A0A0K9PG57"/>
<evidence type="ECO:0000256" key="5">
    <source>
        <dbReference type="SAM" id="MobiDB-lite"/>
    </source>
</evidence>
<reference evidence="8" key="1">
    <citation type="journal article" date="2016" name="Nature">
        <title>The genome of the seagrass Zostera marina reveals angiosperm adaptation to the sea.</title>
        <authorList>
            <person name="Olsen J.L."/>
            <person name="Rouze P."/>
            <person name="Verhelst B."/>
            <person name="Lin Y.-C."/>
            <person name="Bayer T."/>
            <person name="Collen J."/>
            <person name="Dattolo E."/>
            <person name="De Paoli E."/>
            <person name="Dittami S."/>
            <person name="Maumus F."/>
            <person name="Michel G."/>
            <person name="Kersting A."/>
            <person name="Lauritano C."/>
            <person name="Lohaus R."/>
            <person name="Toepel M."/>
            <person name="Tonon T."/>
            <person name="Vanneste K."/>
            <person name="Amirebrahimi M."/>
            <person name="Brakel J."/>
            <person name="Bostroem C."/>
            <person name="Chovatia M."/>
            <person name="Grimwood J."/>
            <person name="Jenkins J.W."/>
            <person name="Jueterbock A."/>
            <person name="Mraz A."/>
            <person name="Stam W.T."/>
            <person name="Tice H."/>
            <person name="Bornberg-Bauer E."/>
            <person name="Green P.J."/>
            <person name="Pearson G.A."/>
            <person name="Procaccini G."/>
            <person name="Duarte C.M."/>
            <person name="Schmutz J."/>
            <person name="Reusch T.B.H."/>
            <person name="Van de Peer Y."/>
        </authorList>
    </citation>
    <scope>NUCLEOTIDE SEQUENCE [LARGE SCALE GENOMIC DNA]</scope>
    <source>
        <strain evidence="8">cv. Finnish</strain>
    </source>
</reference>
<feature type="region of interest" description="Disordered" evidence="5">
    <location>
        <begin position="407"/>
        <end position="444"/>
    </location>
</feature>
<dbReference type="Proteomes" id="UP000036987">
    <property type="component" value="Unassembled WGS sequence"/>
</dbReference>
<keyword evidence="1" id="KW-0677">Repeat</keyword>
<dbReference type="FunFam" id="3.30.160.20:FF:000036">
    <property type="entry name" value="Double-stranded RNA-binding protein 2"/>
    <property type="match status" value="2"/>
</dbReference>
<dbReference type="InterPro" id="IPR044451">
    <property type="entry name" value="AtDRB-like_DSRM_2"/>
</dbReference>
<sequence length="462" mass="50186">MYKNQLQELAQRSCFNLPSYSCIREGPDHAPRFKASVNFNGEVFESPAFCNTLRQAEHSAAEVALQSLSSRAPSHSLAAKILDETGVYKNLLQEISQRVGARLPTYTTFRSGLGHLPVFTCTVELAGIIFTGEPAKNKKQAEKNAAMTAWSSLKKLAKQETSSSTLSETTVAEGNDEQEQITIARALLRYRLKEKMVMAINPDVTAGSSFLKKFPLQSDKKPSSVHSTSSTGSKILPLIRQQSSPRTRPPYPATPIKFPGAGAVPYMPIRQYRPQRFNHCNTAAPVTMRTAVPVFASPPSQFQPVTTPLVRVAPPVQVRQAVSVFGARPYTIQVKQPSTLPTKQEITVAPPPPTKEEVTLALPPLTKQEVTVSSPSSTNQEFPTPVVPQTEQSLPAAAISVAAIPEQLSPPLPTPTEATQELSLAPQTESGTPEIISESTEIGDDDELTKSVVRNNLENLVI</sequence>
<feature type="domain" description="DRBM" evidence="6">
    <location>
        <begin position="87"/>
        <end position="155"/>
    </location>
</feature>
<evidence type="ECO:0000256" key="3">
    <source>
        <dbReference type="ARBA" id="ARBA00037597"/>
    </source>
</evidence>
<dbReference type="CDD" id="cd19908">
    <property type="entry name" value="DSRM_AtDRB-like_rpt2"/>
    <property type="match status" value="1"/>
</dbReference>
<accession>A0A0K9PG57</accession>
<dbReference type="EMBL" id="LFYR01000864">
    <property type="protein sequence ID" value="KMZ68058.1"/>
    <property type="molecule type" value="Genomic_DNA"/>
</dbReference>
<dbReference type="SUPFAM" id="SSF54768">
    <property type="entry name" value="dsRNA-binding domain-like"/>
    <property type="match status" value="2"/>
</dbReference>
<dbReference type="OrthoDB" id="5988181at2759"/>
<proteinExistence type="predicted"/>
<comment type="caution">
    <text evidence="7">The sequence shown here is derived from an EMBL/GenBank/DDBJ whole genome shotgun (WGS) entry which is preliminary data.</text>
</comment>
<dbReference type="InterPro" id="IPR044450">
    <property type="entry name" value="AtDRB-like_DSRM_1"/>
</dbReference>
<comment type="function">
    <text evidence="3">Binds double-stranded RNA.</text>
</comment>
<name>A0A0K9PG57_ZOSMR</name>
<dbReference type="Gene3D" id="3.30.160.20">
    <property type="match status" value="2"/>
</dbReference>
<gene>
    <name evidence="7" type="ORF">ZOSMA_24G00810</name>
</gene>
<evidence type="ECO:0000256" key="2">
    <source>
        <dbReference type="ARBA" id="ARBA00022884"/>
    </source>
</evidence>
<keyword evidence="2 4" id="KW-0694">RNA-binding</keyword>
<dbReference type="CDD" id="cd19907">
    <property type="entry name" value="DSRM_AtDRB-like_rpt1"/>
    <property type="match status" value="1"/>
</dbReference>
<evidence type="ECO:0000313" key="7">
    <source>
        <dbReference type="EMBL" id="KMZ68058.1"/>
    </source>
</evidence>
<dbReference type="PROSITE" id="PS50137">
    <property type="entry name" value="DS_RBD"/>
    <property type="match status" value="2"/>
</dbReference>
<dbReference type="InterPro" id="IPR014720">
    <property type="entry name" value="dsRBD_dom"/>
</dbReference>
<evidence type="ECO:0000313" key="8">
    <source>
        <dbReference type="Proteomes" id="UP000036987"/>
    </source>
</evidence>
<feature type="compositionally biased region" description="Polar residues" evidence="5">
    <location>
        <begin position="416"/>
        <end position="431"/>
    </location>
</feature>
<protein>
    <submittedName>
        <fullName evidence="7">Putative Double-stranded RNA binding protein</fullName>
    </submittedName>
</protein>